<comment type="cofactor">
    <cofactor evidence="1">
        <name>FAD</name>
        <dbReference type="ChEBI" id="CHEBI:57692"/>
    </cofactor>
</comment>
<evidence type="ECO:0000256" key="4">
    <source>
        <dbReference type="ARBA" id="ARBA00022827"/>
    </source>
</evidence>
<evidence type="ECO:0000256" key="7">
    <source>
        <dbReference type="ARBA" id="ARBA00023033"/>
    </source>
</evidence>
<dbReference type="Pfam" id="PF07992">
    <property type="entry name" value="Pyr_redox_2"/>
    <property type="match status" value="1"/>
</dbReference>
<evidence type="ECO:0000256" key="1">
    <source>
        <dbReference type="ARBA" id="ARBA00001974"/>
    </source>
</evidence>
<evidence type="ECO:0000256" key="3">
    <source>
        <dbReference type="ARBA" id="ARBA00022630"/>
    </source>
</evidence>
<dbReference type="InterPro" id="IPR050775">
    <property type="entry name" value="FAD-binding_Monooxygenases"/>
</dbReference>
<feature type="domain" description="FAD/NAD(P)-binding" evidence="8">
    <location>
        <begin position="69"/>
        <end position="278"/>
    </location>
</feature>
<dbReference type="InterPro" id="IPR023753">
    <property type="entry name" value="FAD/NAD-binding_dom"/>
</dbReference>
<dbReference type="PANTHER" id="PTHR43098:SF2">
    <property type="entry name" value="FAD-BINDING MONOOXYGENASE AUSB-RELATED"/>
    <property type="match status" value="1"/>
</dbReference>
<organism evidence="9">
    <name type="scientific">Microbacterium sp. A8/3-1</name>
    <dbReference type="NCBI Taxonomy" id="3160749"/>
    <lineage>
        <taxon>Bacteria</taxon>
        <taxon>Bacillati</taxon>
        <taxon>Actinomycetota</taxon>
        <taxon>Actinomycetes</taxon>
        <taxon>Micrococcales</taxon>
        <taxon>Microbacteriaceae</taxon>
        <taxon>Microbacterium</taxon>
    </lineage>
</organism>
<keyword evidence="7" id="KW-0503">Monooxygenase</keyword>
<dbReference type="Gene3D" id="3.50.50.60">
    <property type="entry name" value="FAD/NAD(P)-binding domain"/>
    <property type="match status" value="2"/>
</dbReference>
<dbReference type="EC" id="1.14.13.-" evidence="9"/>
<evidence type="ECO:0000256" key="6">
    <source>
        <dbReference type="ARBA" id="ARBA00023002"/>
    </source>
</evidence>
<evidence type="ECO:0000256" key="5">
    <source>
        <dbReference type="ARBA" id="ARBA00022857"/>
    </source>
</evidence>
<keyword evidence="4" id="KW-0274">FAD</keyword>
<evidence type="ECO:0000313" key="9">
    <source>
        <dbReference type="EMBL" id="XBX77874.1"/>
    </source>
</evidence>
<dbReference type="AlphaFoldDB" id="A0AAU7VVR9"/>
<keyword evidence="3" id="KW-0285">Flavoprotein</keyword>
<dbReference type="SUPFAM" id="SSF51905">
    <property type="entry name" value="FAD/NAD(P)-binding domain"/>
    <property type="match status" value="3"/>
</dbReference>
<sequence>MTDHAQAAHEQVERLRALREKYAQERDRRIRPDGATQYRSTLGEYGYYAKDPYTPRSDREPLRDRIEALVIGAGFGGLLTGAGLRDAGIGSIRLMDEAGDVGGTWYWNRYPGIHCDIESYVYMPLLEETGYIPSRRYAPGEEIRQHAVRIAEHYDLYRDFVGHTRATGLAWDEDAAEWIVETDRGDVFRARYMITSSGTLTQPKLPGIPGIERFAGHTFHTSRWDYAYTGGDADGDLTKLADKRVAVVGTGATGLQVIPHLAEHARELLVFQRTPSTVDVRDNRPTDPEWAETLAPGWQRERMDNFLEVLAGEPVESLVDDGWTSTHELQRSILSGSVDGSLSEEDRLLREELDDAVKMDALRARIDEIVDDPSTADALKPWYRYMCKRPGFSDLYLQAFNRPNVTLVDTADTHGITALTETSIVVGEAEYEVDCLIFATGFDVGVSGVVSGTLPVSGRGGRALLEAWGMGPRTLHGFTTHGFPNLFQLGPMQNANSVNFVHILQEQALHITTVIARAQQVGARRIEPTAEAEDAWCRTVVATSRDVSDFQAQCTPGYYNGEGSRTIGGLTYSPGPVAFHRLLREWREGDMAELLVIDDADERVRESAEIGVSA</sequence>
<reference evidence="9" key="1">
    <citation type="submission" date="2024-06" db="EMBL/GenBank/DDBJ databases">
        <title>Draft genome sequence of Microbacterium sp. strain A8/3-1, isolated from Oxytropis tragacanthoides Fisch. ex DC. Root nodules in the Altai region of Russia.</title>
        <authorList>
            <person name="Sazanova A."/>
            <person name="Guro P."/>
            <person name="Kuznetsova I."/>
            <person name="Belimov A."/>
            <person name="Safronova V."/>
        </authorList>
    </citation>
    <scope>NUCLEOTIDE SEQUENCE</scope>
    <source>
        <strain evidence="9">A8/3-1</strain>
    </source>
</reference>
<protein>
    <submittedName>
        <fullName evidence="9">NAD(P)/FAD-dependent oxidoreductase</fullName>
        <ecNumber evidence="9">1.14.13.-</ecNumber>
    </submittedName>
</protein>
<dbReference type="GO" id="GO:0016709">
    <property type="term" value="F:oxidoreductase activity, acting on paired donors, with incorporation or reduction of molecular oxygen, NAD(P)H as one donor, and incorporation of one atom of oxygen"/>
    <property type="evidence" value="ECO:0007669"/>
    <property type="project" value="UniProtKB-ARBA"/>
</dbReference>
<evidence type="ECO:0000256" key="2">
    <source>
        <dbReference type="ARBA" id="ARBA00010139"/>
    </source>
</evidence>
<evidence type="ECO:0000259" key="8">
    <source>
        <dbReference type="Pfam" id="PF07992"/>
    </source>
</evidence>
<dbReference type="InterPro" id="IPR036188">
    <property type="entry name" value="FAD/NAD-bd_sf"/>
</dbReference>
<proteinExistence type="inferred from homology"/>
<comment type="similarity">
    <text evidence="2">Belongs to the FAD-binding monooxygenase family.</text>
</comment>
<gene>
    <name evidence="9" type="ORF">ABS642_18465</name>
</gene>
<keyword evidence="6 9" id="KW-0560">Oxidoreductase</keyword>
<keyword evidence="5" id="KW-0521">NADP</keyword>
<dbReference type="RefSeq" id="WP_350351286.1">
    <property type="nucleotide sequence ID" value="NZ_CP158357.1"/>
</dbReference>
<dbReference type="EMBL" id="CP158357">
    <property type="protein sequence ID" value="XBX77874.1"/>
    <property type="molecule type" value="Genomic_DNA"/>
</dbReference>
<accession>A0AAU7VVR9</accession>
<dbReference type="FunFam" id="3.50.50.60:FF:000341">
    <property type="entry name" value="Baeyer-Villiger monooxygenase"/>
    <property type="match status" value="1"/>
</dbReference>
<name>A0AAU7VVR9_9MICO</name>
<dbReference type="PANTHER" id="PTHR43098">
    <property type="entry name" value="L-ORNITHINE N(5)-MONOOXYGENASE-RELATED"/>
    <property type="match status" value="1"/>
</dbReference>